<dbReference type="RefSeq" id="WP_346823536.1">
    <property type="nucleotide sequence ID" value="NZ_JBDKWZ010000016.1"/>
</dbReference>
<dbReference type="Pfam" id="PF17678">
    <property type="entry name" value="Glyco_hydro_92N"/>
    <property type="match status" value="1"/>
</dbReference>
<organism evidence="8 9">
    <name type="scientific">Rapidithrix thailandica</name>
    <dbReference type="NCBI Taxonomy" id="413964"/>
    <lineage>
        <taxon>Bacteria</taxon>
        <taxon>Pseudomonadati</taxon>
        <taxon>Bacteroidota</taxon>
        <taxon>Cytophagia</taxon>
        <taxon>Cytophagales</taxon>
        <taxon>Flammeovirgaceae</taxon>
        <taxon>Rapidithrix</taxon>
    </lineage>
</organism>
<protein>
    <submittedName>
        <fullName evidence="8">GH92 family glycosyl hydrolase</fullName>
        <ecNumber evidence="8">3.2.1.-</ecNumber>
    </submittedName>
</protein>
<dbReference type="PANTHER" id="PTHR12143:SF43">
    <property type="entry name" value="PUTATIVE-RELATED"/>
    <property type="match status" value="1"/>
</dbReference>
<keyword evidence="3" id="KW-0106">Calcium</keyword>
<dbReference type="EC" id="3.2.1.-" evidence="8"/>
<dbReference type="InterPro" id="IPR012939">
    <property type="entry name" value="Glyco_hydro_92"/>
</dbReference>
<dbReference type="GO" id="GO:0005975">
    <property type="term" value="P:carbohydrate metabolic process"/>
    <property type="evidence" value="ECO:0007669"/>
    <property type="project" value="InterPro"/>
</dbReference>
<dbReference type="Proteomes" id="UP001403385">
    <property type="component" value="Unassembled WGS sequence"/>
</dbReference>
<evidence type="ECO:0000256" key="4">
    <source>
        <dbReference type="SAM" id="MobiDB-lite"/>
    </source>
</evidence>
<dbReference type="SUPFAM" id="SSF48208">
    <property type="entry name" value="Six-hairpin glycosidases"/>
    <property type="match status" value="1"/>
</dbReference>
<evidence type="ECO:0000256" key="5">
    <source>
        <dbReference type="SAM" id="SignalP"/>
    </source>
</evidence>
<dbReference type="InterPro" id="IPR050883">
    <property type="entry name" value="PNGase"/>
</dbReference>
<comment type="caution">
    <text evidence="8">The sequence shown here is derived from an EMBL/GenBank/DDBJ whole genome shotgun (WGS) entry which is preliminary data.</text>
</comment>
<reference evidence="8 9" key="1">
    <citation type="submission" date="2024-04" db="EMBL/GenBank/DDBJ databases">
        <title>Novel genus in family Flammeovirgaceae.</title>
        <authorList>
            <person name="Nguyen T.H."/>
            <person name="Vuong T.Q."/>
            <person name="Le H."/>
            <person name="Kim S.-G."/>
        </authorList>
    </citation>
    <scope>NUCLEOTIDE SEQUENCE [LARGE SCALE GENOMIC DNA]</scope>
    <source>
        <strain evidence="8 9">JCM 23209</strain>
    </source>
</reference>
<keyword evidence="8" id="KW-0378">Hydrolase</keyword>
<dbReference type="NCBIfam" id="TIGR01180">
    <property type="entry name" value="aman2_put"/>
    <property type="match status" value="1"/>
</dbReference>
<dbReference type="GO" id="GO:0005829">
    <property type="term" value="C:cytosol"/>
    <property type="evidence" value="ECO:0007669"/>
    <property type="project" value="TreeGrafter"/>
</dbReference>
<dbReference type="GO" id="GO:0030246">
    <property type="term" value="F:carbohydrate binding"/>
    <property type="evidence" value="ECO:0007669"/>
    <property type="project" value="InterPro"/>
</dbReference>
<accession>A0AAW9S0Q1</accession>
<keyword evidence="5" id="KW-0732">Signal</keyword>
<dbReference type="FunFam" id="3.30.2080.10:FF:000001">
    <property type="entry name" value="Alpha-1,2-mannosidase subfamily"/>
    <property type="match status" value="1"/>
</dbReference>
<keyword evidence="9" id="KW-1185">Reference proteome</keyword>
<dbReference type="GO" id="GO:0006516">
    <property type="term" value="P:glycoprotein catabolic process"/>
    <property type="evidence" value="ECO:0007669"/>
    <property type="project" value="TreeGrafter"/>
</dbReference>
<dbReference type="Gene3D" id="2.70.98.10">
    <property type="match status" value="1"/>
</dbReference>
<evidence type="ECO:0000256" key="3">
    <source>
        <dbReference type="ARBA" id="ARBA00022837"/>
    </source>
</evidence>
<feature type="region of interest" description="Disordered" evidence="4">
    <location>
        <begin position="748"/>
        <end position="772"/>
    </location>
</feature>
<feature type="domain" description="Glycosyl hydrolase family 92" evidence="6">
    <location>
        <begin position="272"/>
        <end position="748"/>
    </location>
</feature>
<keyword evidence="8" id="KW-0326">Glycosidase</keyword>
<evidence type="ECO:0000259" key="6">
    <source>
        <dbReference type="Pfam" id="PF07971"/>
    </source>
</evidence>
<feature type="signal peptide" evidence="5">
    <location>
        <begin position="1"/>
        <end position="17"/>
    </location>
</feature>
<dbReference type="EMBL" id="JBDKWZ010000016">
    <property type="protein sequence ID" value="MEN7550754.1"/>
    <property type="molecule type" value="Genomic_DNA"/>
</dbReference>
<name>A0AAW9S0Q1_9BACT</name>
<evidence type="ECO:0000256" key="1">
    <source>
        <dbReference type="ARBA" id="ARBA00001913"/>
    </source>
</evidence>
<sequence>MKNLLLVLGLTALFFSACQPQKDTKESPQTASSPEDLTAFVNPLVGSDSEFKFSNGNTYPAIALPWGMNFWSPQTGKNGDGWAYQYQKDSLVGIKQTHQPSPWINDYGAFSLMAITGELKTQEKERASKFSHDSEVVLPHYYKVDLESYGIQAEVTPTERAAVFRFTFPESEAAYILLDAYHKGSYVKVLPEERKIIGWAKNNSGGVPANFANYFVAEFDKDFTTAGTWTNEGVSEELEKEAERTGAYIQFATQPGETVHVKVASSFISQEQAQQNMAAEIGSKDFETLKTEAQAAWNKELNKIQVKGGSEKAKKNFYTSLYRVLLFPRKFYEYTKEGKIVHYSPYNGKVLDGYMFTDNGFWDTFRAVFPFFTVMYPEMNSQIMQGLVNTYKESGWLPEWASPGHRDCMIGSNSASIIADAYLKGIRGYDIETLYEAILKNSENAGPLTSVGRFGVDYYNKLGYIPYDVKVNENVARTLEYAYADFTIMQLAKELGKPQEEIDRFAKRAQNYRNVFDPTTNFMRARYENGQWQTPFVPEAWGGAFTEGSSWHYTWSVFQDPQGLIDLMGGDDAFNAKLDSVFSMDPIFDFTYYGFEIHEITEMVAANMGQYAHGNQPIQHAIYLYNYSGQPWKAQKHLREVMDKLYAPTPDGLCGDEDNGQTSAWYVFSSMGFYPVCPGTDEYAIGSPMFEEVKLQLENGNTFTIKAANNSAENLYIQSATLNGQAYSKTYLTHGDIQKGGEVHFEMSNTPNQEWGTQLEDRPYSMSQPVKQ</sequence>
<dbReference type="GO" id="GO:0016798">
    <property type="term" value="F:hydrolase activity, acting on glycosyl bonds"/>
    <property type="evidence" value="ECO:0007669"/>
    <property type="project" value="UniProtKB-KW"/>
</dbReference>
<dbReference type="FunFam" id="1.20.1050.60:FF:000001">
    <property type="entry name" value="Putative alpha-1,2-mannosidase"/>
    <property type="match status" value="1"/>
</dbReference>
<comment type="cofactor">
    <cofactor evidence="1">
        <name>Ca(2+)</name>
        <dbReference type="ChEBI" id="CHEBI:29108"/>
    </cofactor>
</comment>
<evidence type="ECO:0000313" key="9">
    <source>
        <dbReference type="Proteomes" id="UP001403385"/>
    </source>
</evidence>
<evidence type="ECO:0000259" key="7">
    <source>
        <dbReference type="Pfam" id="PF17678"/>
    </source>
</evidence>
<dbReference type="AlphaFoldDB" id="A0AAW9S0Q1"/>
<feature type="chain" id="PRO_5043477363" evidence="5">
    <location>
        <begin position="18"/>
        <end position="772"/>
    </location>
</feature>
<dbReference type="Gene3D" id="1.20.1610.10">
    <property type="entry name" value="alpha-1,2-mannosidases domains"/>
    <property type="match status" value="1"/>
</dbReference>
<dbReference type="Gene3D" id="1.20.1050.60">
    <property type="entry name" value="alpha-1,2-mannosidase"/>
    <property type="match status" value="1"/>
</dbReference>
<proteinExistence type="predicted"/>
<dbReference type="PANTHER" id="PTHR12143">
    <property type="entry name" value="PEPTIDE N-GLYCANASE PNGASE -RELATED"/>
    <property type="match status" value="1"/>
</dbReference>
<dbReference type="InterPro" id="IPR008928">
    <property type="entry name" value="6-hairpin_glycosidase_sf"/>
</dbReference>
<dbReference type="Gene3D" id="3.30.2080.10">
    <property type="entry name" value="GH92 mannosidase domain"/>
    <property type="match status" value="1"/>
</dbReference>
<dbReference type="InterPro" id="IPR005887">
    <property type="entry name" value="GH92_a_mannosidase_put"/>
</dbReference>
<comment type="subunit">
    <text evidence="2">Monomer.</text>
</comment>
<evidence type="ECO:0000313" key="8">
    <source>
        <dbReference type="EMBL" id="MEN7550754.1"/>
    </source>
</evidence>
<feature type="domain" description="Glycosyl hydrolase family 92 N-terminal" evidence="7">
    <location>
        <begin position="40"/>
        <end position="266"/>
    </location>
</feature>
<dbReference type="InterPro" id="IPR041371">
    <property type="entry name" value="GH92_N"/>
</dbReference>
<evidence type="ECO:0000256" key="2">
    <source>
        <dbReference type="ARBA" id="ARBA00011245"/>
    </source>
</evidence>
<dbReference type="Pfam" id="PF07971">
    <property type="entry name" value="Glyco_hydro_92"/>
    <property type="match status" value="1"/>
</dbReference>
<dbReference type="InterPro" id="IPR014718">
    <property type="entry name" value="GH-type_carb-bd"/>
</dbReference>
<dbReference type="PROSITE" id="PS51257">
    <property type="entry name" value="PROKAR_LIPOPROTEIN"/>
    <property type="match status" value="1"/>
</dbReference>
<gene>
    <name evidence="8" type="ORF">AAG747_22730</name>
</gene>
<dbReference type="FunFam" id="1.20.1610.10:FF:000001">
    <property type="entry name" value="Putative alpha-1,2-mannosidase"/>
    <property type="match status" value="1"/>
</dbReference>
<dbReference type="GO" id="GO:0000224">
    <property type="term" value="F:peptide-N4-(N-acetyl-beta-glucosaminyl)asparagine amidase activity"/>
    <property type="evidence" value="ECO:0007669"/>
    <property type="project" value="TreeGrafter"/>
</dbReference>